<dbReference type="Proteomes" id="UP001363622">
    <property type="component" value="Unassembled WGS sequence"/>
</dbReference>
<name>A0ABR1KX88_9PEZI</name>
<accession>A0ABR1KX88</accession>
<feature type="transmembrane region" description="Helical" evidence="2">
    <location>
        <begin position="112"/>
        <end position="132"/>
    </location>
</feature>
<keyword evidence="2" id="KW-1133">Transmembrane helix</keyword>
<evidence type="ECO:0000313" key="4">
    <source>
        <dbReference type="Proteomes" id="UP001363622"/>
    </source>
</evidence>
<dbReference type="EMBL" id="JBBPHU010000001">
    <property type="protein sequence ID" value="KAK7523477.1"/>
    <property type="molecule type" value="Genomic_DNA"/>
</dbReference>
<evidence type="ECO:0000256" key="2">
    <source>
        <dbReference type="SAM" id="Phobius"/>
    </source>
</evidence>
<reference evidence="3 4" key="1">
    <citation type="submission" date="2024-04" db="EMBL/GenBank/DDBJ databases">
        <title>Phyllosticta paracitricarpa is synonymous to the EU quarantine fungus P. citricarpa based on phylogenomic analyses.</title>
        <authorList>
            <consortium name="Lawrence Berkeley National Laboratory"/>
            <person name="Van Ingen-Buijs V.A."/>
            <person name="Van Westerhoven A.C."/>
            <person name="Haridas S."/>
            <person name="Skiadas P."/>
            <person name="Martin F."/>
            <person name="Groenewald J.Z."/>
            <person name="Crous P.W."/>
            <person name="Seidl M.F."/>
        </authorList>
    </citation>
    <scope>NUCLEOTIDE SEQUENCE [LARGE SCALE GENOMIC DNA]</scope>
    <source>
        <strain evidence="3 4">CBS 123371</strain>
    </source>
</reference>
<feature type="compositionally biased region" description="Polar residues" evidence="1">
    <location>
        <begin position="59"/>
        <end position="68"/>
    </location>
</feature>
<keyword evidence="2" id="KW-0812">Transmembrane</keyword>
<protein>
    <submittedName>
        <fullName evidence="3">Uncharacterized protein</fullName>
    </submittedName>
</protein>
<keyword evidence="4" id="KW-1185">Reference proteome</keyword>
<evidence type="ECO:0000313" key="3">
    <source>
        <dbReference type="EMBL" id="KAK7523477.1"/>
    </source>
</evidence>
<feature type="compositionally biased region" description="Polar residues" evidence="1">
    <location>
        <begin position="1"/>
        <end position="22"/>
    </location>
</feature>
<proteinExistence type="predicted"/>
<gene>
    <name evidence="3" type="ORF">IWZ03DRAFT_364698</name>
</gene>
<organism evidence="3 4">
    <name type="scientific">Phyllosticta citriasiana</name>
    <dbReference type="NCBI Taxonomy" id="595635"/>
    <lineage>
        <taxon>Eukaryota</taxon>
        <taxon>Fungi</taxon>
        <taxon>Dikarya</taxon>
        <taxon>Ascomycota</taxon>
        <taxon>Pezizomycotina</taxon>
        <taxon>Dothideomycetes</taxon>
        <taxon>Dothideomycetes incertae sedis</taxon>
        <taxon>Botryosphaeriales</taxon>
        <taxon>Phyllostictaceae</taxon>
        <taxon>Phyllosticta</taxon>
    </lineage>
</organism>
<keyword evidence="2" id="KW-0472">Membrane</keyword>
<comment type="caution">
    <text evidence="3">The sequence shown here is derived from an EMBL/GenBank/DDBJ whole genome shotgun (WGS) entry which is preliminary data.</text>
</comment>
<sequence>MAGSHDASTTSSSNTISDASTHSSHDPHTVPGMSTELEKAETAQQAPPARHRSIDRVQFQAQSVLSTVRSRKPVPPFNHPLGHTKTAPDVIVDFDGPDDPYKPINWPTRRGVSIFGFCAVALIPIPYLFFVYGRRIRARGEFSRDSTKWA</sequence>
<feature type="region of interest" description="Disordered" evidence="1">
    <location>
        <begin position="1"/>
        <end position="91"/>
    </location>
</feature>
<evidence type="ECO:0000256" key="1">
    <source>
        <dbReference type="SAM" id="MobiDB-lite"/>
    </source>
</evidence>